<keyword evidence="5" id="KW-0175">Coiled coil</keyword>
<accession>A0A9D3C0G0</accession>
<name>A0A9D3C0G0_NOTFU</name>
<dbReference type="PIRSF" id="PIRSF025007">
    <property type="entry name" value="Sec15"/>
    <property type="match status" value="1"/>
</dbReference>
<dbReference type="GO" id="GO:0005886">
    <property type="term" value="C:plasma membrane"/>
    <property type="evidence" value="ECO:0007669"/>
    <property type="project" value="UniProtKB-ARBA"/>
</dbReference>
<dbReference type="InterPro" id="IPR042044">
    <property type="entry name" value="EXOC6PINT-1/Sec15/Tip20_C_dom2"/>
</dbReference>
<evidence type="ECO:0000256" key="4">
    <source>
        <dbReference type="PIRNR" id="PIRNR025007"/>
    </source>
</evidence>
<dbReference type="AlphaFoldDB" id="A0A9D3C0G0"/>
<dbReference type="FunFam" id="1.20.58.670:FF:000001">
    <property type="entry name" value="Exocyst complex component"/>
    <property type="match status" value="1"/>
</dbReference>
<evidence type="ECO:0000256" key="3">
    <source>
        <dbReference type="ARBA" id="ARBA00022483"/>
    </source>
</evidence>
<dbReference type="GO" id="GO:0006886">
    <property type="term" value="P:intracellular protein transport"/>
    <property type="evidence" value="ECO:0007669"/>
    <property type="project" value="InterPro"/>
</dbReference>
<dbReference type="Pfam" id="PF04091">
    <property type="entry name" value="Sec15_C"/>
    <property type="match status" value="1"/>
</dbReference>
<protein>
    <recommendedName>
        <fullName evidence="4">Exocyst complex component</fullName>
    </recommendedName>
</protein>
<reference evidence="8" key="1">
    <citation type="submission" date="2020-03" db="EMBL/GenBank/DDBJ databases">
        <title>Intra-Species Differences in Population Size shape Life History and Genome Evolution.</title>
        <authorList>
            <person name="Willemsen D."/>
            <person name="Cui R."/>
            <person name="Valenzano D.R."/>
        </authorList>
    </citation>
    <scope>NUCLEOTIDE SEQUENCE</scope>
    <source>
        <strain evidence="8">GRZ</strain>
        <tissue evidence="8">Whole</tissue>
    </source>
</reference>
<keyword evidence="2 4" id="KW-0813">Transport</keyword>
<comment type="similarity">
    <text evidence="1 4">Belongs to the SEC15 family.</text>
</comment>
<feature type="domain" description="Exocyst complex component EXOC6/Sec15 N-terminal" evidence="7">
    <location>
        <begin position="44"/>
        <end position="213"/>
    </location>
</feature>
<dbReference type="Proteomes" id="UP000822369">
    <property type="component" value="Chromosome 1"/>
</dbReference>
<dbReference type="PANTHER" id="PTHR12702">
    <property type="entry name" value="SEC15"/>
    <property type="match status" value="1"/>
</dbReference>
<feature type="coiled-coil region" evidence="5">
    <location>
        <begin position="81"/>
        <end position="112"/>
    </location>
</feature>
<evidence type="ECO:0000256" key="1">
    <source>
        <dbReference type="ARBA" id="ARBA00007944"/>
    </source>
</evidence>
<evidence type="ECO:0000313" key="9">
    <source>
        <dbReference type="Proteomes" id="UP000822369"/>
    </source>
</evidence>
<evidence type="ECO:0000313" key="8">
    <source>
        <dbReference type="EMBL" id="KAF7229792.1"/>
    </source>
</evidence>
<dbReference type="GO" id="GO:0006893">
    <property type="term" value="P:Golgi to plasma membrane transport"/>
    <property type="evidence" value="ECO:0007669"/>
    <property type="project" value="TreeGrafter"/>
</dbReference>
<evidence type="ECO:0000256" key="2">
    <source>
        <dbReference type="ARBA" id="ARBA00022448"/>
    </source>
</evidence>
<dbReference type="PANTHER" id="PTHR12702:SF3">
    <property type="entry name" value="EXOCYST COMPLEX COMPONENT 6B"/>
    <property type="match status" value="1"/>
</dbReference>
<comment type="function">
    <text evidence="4">Component of the exocyst complex involved in the docking of exocytic vesicles with fusion sites on the plasma membrane.</text>
</comment>
<dbReference type="InterPro" id="IPR046361">
    <property type="entry name" value="EXOC6/Sec15_C"/>
</dbReference>
<sequence length="757" mass="87227">MAIVETAAEHERILREIESTETNCIGPTLRSVYDGQEHGLFMEKLDARIRNHDRDIEKMCNHHFQGFVDSITELLKVRGEAQKLKSQVTETNKRLQEDGKELTSSMEELQQCRVQQRNIATTIDKLTHCLPVLEMYSRLQEQMRAKRYYPALRTLEQLEHSCLPKAGQYRFCSIMAENIPKLRTQIRDTAMTQLRDFLESIRKHSDKIGETAMKQVPGAQELVDFSPVYRCLHIYTVLGLRDVFENYYRKQRRKQARLVLQPHSNMHETLEGYRRYFNQIIGFFVVEDHVLHTTQGLVNRAYVEELWELALSKIIAALRTHSSYCDDPDLVLDLKNLIVLFADTLQGYGFPVSQLFDMLLEMREQYGEILLKRWNITFRQILDQDNFSPIPVSTEQEYRLYTSQFPLQDPELEKLPLPKKLPFSEFVPKAYCQLKEFIYACLKYSEDLHLSSTEIDDMIRKSTNLLLTRTLSHCLQYAIKKKNVGLAELVQVIINTTHLEQSCHFLEGFISNITNVPPDTANATKLYGTSTFKDARHAAEAEIYTSLNAKIDQFLQLADYDWTSTAQGSGNMAASDYLVDLITFLRSTFSVFTNLPGSPVEHAILPGKVAQTACMSACKHISTSLMQLLLDPEVRQISIGALHQLQVDVKECESFARASPVAGFQGDTLLLAFSDLRQLLDLFTQWDWSTYLADYGKSTCRYLRVNPHTALALLEKMKETSRKNNVFAQFKKTDRDRQKLIDTVIKQLRNLIAQHQA</sequence>
<dbReference type="InterPro" id="IPR007225">
    <property type="entry name" value="EXOC6/Sec15"/>
</dbReference>
<comment type="caution">
    <text evidence="8">The sequence shown here is derived from an EMBL/GenBank/DDBJ whole genome shotgun (WGS) entry which is preliminary data.</text>
</comment>
<feature type="domain" description="Exocyst complex subunit EXOC6/Sec15 C-terminal" evidence="6">
    <location>
        <begin position="354"/>
        <end position="716"/>
    </location>
</feature>
<dbReference type="Gene3D" id="1.20.58.670">
    <property type="entry name" value="Dsl1p vesicle tethering complex, Tip20p subunit, domain D"/>
    <property type="match status" value="1"/>
</dbReference>
<keyword evidence="3 4" id="KW-0268">Exocytosis</keyword>
<dbReference type="FunFam" id="1.10.357.30:FF:000001">
    <property type="entry name" value="Exocyst complex component"/>
    <property type="match status" value="1"/>
</dbReference>
<organism evidence="8 9">
    <name type="scientific">Nothobranchius furzeri</name>
    <name type="common">Turquoise killifish</name>
    <dbReference type="NCBI Taxonomy" id="105023"/>
    <lineage>
        <taxon>Eukaryota</taxon>
        <taxon>Metazoa</taxon>
        <taxon>Chordata</taxon>
        <taxon>Craniata</taxon>
        <taxon>Vertebrata</taxon>
        <taxon>Euteleostomi</taxon>
        <taxon>Actinopterygii</taxon>
        <taxon>Neopterygii</taxon>
        <taxon>Teleostei</taxon>
        <taxon>Neoteleostei</taxon>
        <taxon>Acanthomorphata</taxon>
        <taxon>Ovalentaria</taxon>
        <taxon>Atherinomorphae</taxon>
        <taxon>Cyprinodontiformes</taxon>
        <taxon>Nothobranchiidae</taxon>
        <taxon>Nothobranchius</taxon>
    </lineage>
</organism>
<proteinExistence type="inferred from homology"/>
<dbReference type="InterPro" id="IPR048359">
    <property type="entry name" value="EXOC6_Sec15_N"/>
</dbReference>
<dbReference type="InterPro" id="IPR042045">
    <property type="entry name" value="EXOC6/Sec15_C_dom1"/>
</dbReference>
<dbReference type="Gene3D" id="1.10.357.30">
    <property type="entry name" value="Exocyst complex subunit Sec15 C-terminal domain, N-terminal subdomain"/>
    <property type="match status" value="1"/>
</dbReference>
<evidence type="ECO:0000256" key="5">
    <source>
        <dbReference type="SAM" id="Coils"/>
    </source>
</evidence>
<evidence type="ECO:0000259" key="6">
    <source>
        <dbReference type="Pfam" id="PF04091"/>
    </source>
</evidence>
<gene>
    <name evidence="8" type="ORF">G4P62_003728</name>
</gene>
<dbReference type="GO" id="GO:0090522">
    <property type="term" value="P:vesicle tethering involved in exocytosis"/>
    <property type="evidence" value="ECO:0007669"/>
    <property type="project" value="UniProtKB-UniRule"/>
</dbReference>
<evidence type="ECO:0000259" key="7">
    <source>
        <dbReference type="Pfam" id="PF20651"/>
    </source>
</evidence>
<dbReference type="EMBL" id="JAAVVJ010000001">
    <property type="protein sequence ID" value="KAF7229792.1"/>
    <property type="molecule type" value="Genomic_DNA"/>
</dbReference>
<dbReference type="GO" id="GO:0000145">
    <property type="term" value="C:exocyst"/>
    <property type="evidence" value="ECO:0007669"/>
    <property type="project" value="UniProtKB-UniRule"/>
</dbReference>
<dbReference type="Pfam" id="PF20651">
    <property type="entry name" value="EXOC6_Sec15_N"/>
    <property type="match status" value="1"/>
</dbReference>